<dbReference type="Proteomes" id="UP000233769">
    <property type="component" value="Chromosome tk0001"/>
</dbReference>
<evidence type="ECO:0000256" key="4">
    <source>
        <dbReference type="ARBA" id="ARBA00023015"/>
    </source>
</evidence>
<keyword evidence="4" id="KW-0805">Transcription regulation</keyword>
<keyword evidence="8" id="KW-0408">Iron</keyword>
<reference evidence="11" key="1">
    <citation type="submission" date="2017-10" db="EMBL/GenBank/DDBJ databases">
        <authorList>
            <person name="Regsiter A."/>
            <person name="William W."/>
        </authorList>
    </citation>
    <scope>NUCLEOTIDE SEQUENCE [LARGE SCALE GENOMIC DNA]</scope>
</reference>
<dbReference type="EMBL" id="LT962688">
    <property type="protein sequence ID" value="SOR31713.1"/>
    <property type="molecule type" value="Genomic_DNA"/>
</dbReference>
<dbReference type="PANTHER" id="PTHR33202:SF6">
    <property type="entry name" value="ZINC UPTAKE REGULATION PROTEIN"/>
    <property type="match status" value="1"/>
</dbReference>
<dbReference type="GO" id="GO:0005829">
    <property type="term" value="C:cytosol"/>
    <property type="evidence" value="ECO:0007669"/>
    <property type="project" value="TreeGrafter"/>
</dbReference>
<feature type="compositionally biased region" description="Basic and acidic residues" evidence="9">
    <location>
        <begin position="1"/>
        <end position="11"/>
    </location>
</feature>
<feature type="binding site" evidence="7">
    <location>
        <position position="140"/>
    </location>
    <ligand>
        <name>Zn(2+)</name>
        <dbReference type="ChEBI" id="CHEBI:29105"/>
    </ligand>
</feature>
<evidence type="ECO:0000313" key="11">
    <source>
        <dbReference type="Proteomes" id="UP000233769"/>
    </source>
</evidence>
<comment type="cofactor">
    <cofactor evidence="8">
        <name>Mn(2+)</name>
        <dbReference type="ChEBI" id="CHEBI:29035"/>
    </cofactor>
    <cofactor evidence="8">
        <name>Fe(2+)</name>
        <dbReference type="ChEBI" id="CHEBI:29033"/>
    </cofactor>
    <text evidence="8">Binds 1 Mn(2+) or Fe(2+) ion per subunit.</text>
</comment>
<evidence type="ECO:0000256" key="8">
    <source>
        <dbReference type="PIRSR" id="PIRSR602481-2"/>
    </source>
</evidence>
<evidence type="ECO:0000256" key="2">
    <source>
        <dbReference type="ARBA" id="ARBA00022491"/>
    </source>
</evidence>
<dbReference type="SUPFAM" id="SSF46785">
    <property type="entry name" value="Winged helix' DNA-binding domain"/>
    <property type="match status" value="1"/>
</dbReference>
<comment type="similarity">
    <text evidence="1">Belongs to the Fur family.</text>
</comment>
<dbReference type="InterPro" id="IPR043135">
    <property type="entry name" value="Fur_C"/>
</dbReference>
<dbReference type="InterPro" id="IPR002481">
    <property type="entry name" value="FUR"/>
</dbReference>
<comment type="cofactor">
    <cofactor evidence="7">
        <name>Zn(2+)</name>
        <dbReference type="ChEBI" id="CHEBI:29105"/>
    </cofactor>
    <text evidence="7">Binds 1 zinc ion per subunit.</text>
</comment>
<gene>
    <name evidence="10" type="ORF">TK0001_5128</name>
</gene>
<sequence length="197" mass="20821">MRGHAQQEHGQGESQGDGNHGDGHVHDHHGHGASACGGHAHSVEDVIERAERLCQARALQFTRLRRDVLAAVAAEHKPLGAYDIAERMSAPGRRVAAVSVYRALDFLTEQGFVHRISSRNAFVSCGHEHGAGVGLVFLICRTCGGIDEMTAPAVESALDQTLAGAGFTPTSRILEVEGECGACRGRGDALPDEASRA</sequence>
<dbReference type="AlphaFoldDB" id="A0A2N9AWN1"/>
<dbReference type="InterPro" id="IPR036388">
    <property type="entry name" value="WH-like_DNA-bd_sf"/>
</dbReference>
<dbReference type="PANTHER" id="PTHR33202">
    <property type="entry name" value="ZINC UPTAKE REGULATION PROTEIN"/>
    <property type="match status" value="1"/>
</dbReference>
<accession>A0A2N9AWN1</accession>
<feature type="binding site" evidence="7">
    <location>
        <position position="143"/>
    </location>
    <ligand>
        <name>Zn(2+)</name>
        <dbReference type="ChEBI" id="CHEBI:29105"/>
    </ligand>
</feature>
<keyword evidence="2" id="KW-0678">Repressor</keyword>
<dbReference type="Pfam" id="PF01475">
    <property type="entry name" value="FUR"/>
    <property type="match status" value="1"/>
</dbReference>
<protein>
    <submittedName>
        <fullName evidence="10">Putative transcriptional regulator, Fur family zinc uptake regulator ZUR</fullName>
    </submittedName>
</protein>
<keyword evidence="6" id="KW-0804">Transcription</keyword>
<dbReference type="GO" id="GO:0003700">
    <property type="term" value="F:DNA-binding transcription factor activity"/>
    <property type="evidence" value="ECO:0007669"/>
    <property type="project" value="InterPro"/>
</dbReference>
<dbReference type="GO" id="GO:0008270">
    <property type="term" value="F:zinc ion binding"/>
    <property type="evidence" value="ECO:0007669"/>
    <property type="project" value="TreeGrafter"/>
</dbReference>
<dbReference type="GO" id="GO:1900376">
    <property type="term" value="P:regulation of secondary metabolite biosynthetic process"/>
    <property type="evidence" value="ECO:0007669"/>
    <property type="project" value="TreeGrafter"/>
</dbReference>
<feature type="binding site" evidence="7">
    <location>
        <position position="180"/>
    </location>
    <ligand>
        <name>Zn(2+)</name>
        <dbReference type="ChEBI" id="CHEBI:29105"/>
    </ligand>
</feature>
<dbReference type="Gene3D" id="1.10.10.10">
    <property type="entry name" value="Winged helix-like DNA-binding domain superfamily/Winged helix DNA-binding domain"/>
    <property type="match status" value="1"/>
</dbReference>
<dbReference type="GO" id="GO:0045892">
    <property type="term" value="P:negative regulation of DNA-templated transcription"/>
    <property type="evidence" value="ECO:0007669"/>
    <property type="project" value="TreeGrafter"/>
</dbReference>
<evidence type="ECO:0000256" key="9">
    <source>
        <dbReference type="SAM" id="MobiDB-lite"/>
    </source>
</evidence>
<dbReference type="Gene3D" id="3.30.1490.190">
    <property type="match status" value="1"/>
</dbReference>
<proteinExistence type="inferred from homology"/>
<evidence type="ECO:0000256" key="7">
    <source>
        <dbReference type="PIRSR" id="PIRSR602481-1"/>
    </source>
</evidence>
<dbReference type="InterPro" id="IPR036390">
    <property type="entry name" value="WH_DNA-bd_sf"/>
</dbReference>
<evidence type="ECO:0000256" key="1">
    <source>
        <dbReference type="ARBA" id="ARBA00007957"/>
    </source>
</evidence>
<evidence type="ECO:0000256" key="5">
    <source>
        <dbReference type="ARBA" id="ARBA00023125"/>
    </source>
</evidence>
<evidence type="ECO:0000256" key="6">
    <source>
        <dbReference type="ARBA" id="ARBA00023163"/>
    </source>
</evidence>
<feature type="binding site" evidence="7">
    <location>
        <position position="183"/>
    </location>
    <ligand>
        <name>Zn(2+)</name>
        <dbReference type="ChEBI" id="CHEBI:29105"/>
    </ligand>
</feature>
<evidence type="ECO:0000313" key="10">
    <source>
        <dbReference type="EMBL" id="SOR31713.1"/>
    </source>
</evidence>
<keyword evidence="7" id="KW-0479">Metal-binding</keyword>
<keyword evidence="5" id="KW-0238">DNA-binding</keyword>
<dbReference type="GO" id="GO:0000976">
    <property type="term" value="F:transcription cis-regulatory region binding"/>
    <property type="evidence" value="ECO:0007669"/>
    <property type="project" value="TreeGrafter"/>
</dbReference>
<name>A0A2N9AWN1_METEX</name>
<feature type="binding site" evidence="8">
    <location>
        <position position="155"/>
    </location>
    <ligand>
        <name>Fe cation</name>
        <dbReference type="ChEBI" id="CHEBI:24875"/>
    </ligand>
</feature>
<organism evidence="10 11">
    <name type="scientific">Methylorubrum extorquens</name>
    <name type="common">Methylobacterium dichloromethanicum</name>
    <name type="synonym">Methylobacterium extorquens</name>
    <dbReference type="NCBI Taxonomy" id="408"/>
    <lineage>
        <taxon>Bacteria</taxon>
        <taxon>Pseudomonadati</taxon>
        <taxon>Pseudomonadota</taxon>
        <taxon>Alphaproteobacteria</taxon>
        <taxon>Hyphomicrobiales</taxon>
        <taxon>Methylobacteriaceae</taxon>
        <taxon>Methylorubrum</taxon>
    </lineage>
</organism>
<feature type="region of interest" description="Disordered" evidence="9">
    <location>
        <begin position="1"/>
        <end position="37"/>
    </location>
</feature>
<keyword evidence="3 7" id="KW-0862">Zinc</keyword>
<evidence type="ECO:0000256" key="3">
    <source>
        <dbReference type="ARBA" id="ARBA00022833"/>
    </source>
</evidence>